<organism evidence="1 2">
    <name type="scientific">Roseomonas indoligenes</name>
    <dbReference type="NCBI Taxonomy" id="2820811"/>
    <lineage>
        <taxon>Bacteria</taxon>
        <taxon>Pseudomonadati</taxon>
        <taxon>Pseudomonadota</taxon>
        <taxon>Alphaproteobacteria</taxon>
        <taxon>Acetobacterales</taxon>
        <taxon>Roseomonadaceae</taxon>
        <taxon>Roseomonas</taxon>
    </lineage>
</organism>
<name>A0A940MX60_9PROT</name>
<evidence type="ECO:0000313" key="2">
    <source>
        <dbReference type="Proteomes" id="UP000677537"/>
    </source>
</evidence>
<protein>
    <submittedName>
        <fullName evidence="1">Uncharacterized protein</fullName>
    </submittedName>
</protein>
<gene>
    <name evidence="1" type="ORF">J5Y10_04945</name>
</gene>
<dbReference type="Proteomes" id="UP000677537">
    <property type="component" value="Unassembled WGS sequence"/>
</dbReference>
<dbReference type="RefSeq" id="WP_209371368.1">
    <property type="nucleotide sequence ID" value="NZ_JAGIZA010000003.1"/>
</dbReference>
<comment type="caution">
    <text evidence="1">The sequence shown here is derived from an EMBL/GenBank/DDBJ whole genome shotgun (WGS) entry which is preliminary data.</text>
</comment>
<proteinExistence type="predicted"/>
<sequence>MIHHHGLPITPLSALYELAGRHFFVSFARPDQVRQAHSIGQSVALDNGAFSAWKRGYQPDWAGFYAWTDQWLAYPTTWAVIPDVIDAGTQEQDALLREWPHGKRQAAPVWHLDEPISRLLRLCDEGWSRVCMGSTAEYADVLSDAWERRMDECWNEIARTFARTPPIHMLRGLQLSGNRWPFASVDSTDIARNHNRPGNTPRAMADRWDAMQCPARWTVRAEQEELV</sequence>
<evidence type="ECO:0000313" key="1">
    <source>
        <dbReference type="EMBL" id="MBP0492121.1"/>
    </source>
</evidence>
<accession>A0A940MX60</accession>
<reference evidence="1" key="1">
    <citation type="submission" date="2021-03" db="EMBL/GenBank/DDBJ databases">
        <authorList>
            <person name="So Y."/>
        </authorList>
    </citation>
    <scope>NUCLEOTIDE SEQUENCE</scope>
    <source>
        <strain evidence="1">SG15</strain>
    </source>
</reference>
<dbReference type="AlphaFoldDB" id="A0A940MX60"/>
<keyword evidence="2" id="KW-1185">Reference proteome</keyword>
<dbReference type="EMBL" id="JAGIZA010000003">
    <property type="protein sequence ID" value="MBP0492121.1"/>
    <property type="molecule type" value="Genomic_DNA"/>
</dbReference>